<dbReference type="EMBL" id="AZBU02000004">
    <property type="protein sequence ID" value="TKR83093.1"/>
    <property type="molecule type" value="Genomic_DNA"/>
</dbReference>
<gene>
    <name evidence="2" type="ORF">L596_016741</name>
</gene>
<name>A0A4U5NK63_STECR</name>
<feature type="region of interest" description="Disordered" evidence="1">
    <location>
        <begin position="98"/>
        <end position="120"/>
    </location>
</feature>
<organism evidence="2 3">
    <name type="scientific">Steinernema carpocapsae</name>
    <name type="common">Entomopathogenic nematode</name>
    <dbReference type="NCBI Taxonomy" id="34508"/>
    <lineage>
        <taxon>Eukaryota</taxon>
        <taxon>Metazoa</taxon>
        <taxon>Ecdysozoa</taxon>
        <taxon>Nematoda</taxon>
        <taxon>Chromadorea</taxon>
        <taxon>Rhabditida</taxon>
        <taxon>Tylenchina</taxon>
        <taxon>Panagrolaimomorpha</taxon>
        <taxon>Strongyloidoidea</taxon>
        <taxon>Steinernematidae</taxon>
        <taxon>Steinernema</taxon>
    </lineage>
</organism>
<sequence>MLFACSRPSVLASLVLTISICFRNRPRWPASRLCPRRSSSSAPLFVRRRYAEEENEANKPGVPTEKRRFNKVDGDAARKVAQQEFEGVCLCVCVQGGSKKGARPDSPGAEPFQADSLGTTGRFRIIR</sequence>
<keyword evidence="3" id="KW-1185">Reference proteome</keyword>
<evidence type="ECO:0000256" key="1">
    <source>
        <dbReference type="SAM" id="MobiDB-lite"/>
    </source>
</evidence>
<evidence type="ECO:0000313" key="2">
    <source>
        <dbReference type="EMBL" id="TKR83093.1"/>
    </source>
</evidence>
<accession>A0A4U5NK63</accession>
<dbReference type="Proteomes" id="UP000298663">
    <property type="component" value="Unassembled WGS sequence"/>
</dbReference>
<protein>
    <submittedName>
        <fullName evidence="2">Uncharacterized protein</fullName>
    </submittedName>
</protein>
<reference evidence="2 3" key="2">
    <citation type="journal article" date="2019" name="G3 (Bethesda)">
        <title>Hybrid Assembly of the Genome of the Entomopathogenic Nematode Steinernema carpocapsae Identifies the X-Chromosome.</title>
        <authorList>
            <person name="Serra L."/>
            <person name="Macchietto M."/>
            <person name="Macias-Munoz A."/>
            <person name="McGill C.J."/>
            <person name="Rodriguez I.M."/>
            <person name="Rodriguez B."/>
            <person name="Murad R."/>
            <person name="Mortazavi A."/>
        </authorList>
    </citation>
    <scope>NUCLEOTIDE SEQUENCE [LARGE SCALE GENOMIC DNA]</scope>
    <source>
        <strain evidence="2 3">ALL</strain>
    </source>
</reference>
<dbReference type="AlphaFoldDB" id="A0A4U5NK63"/>
<comment type="caution">
    <text evidence="2">The sequence shown here is derived from an EMBL/GenBank/DDBJ whole genome shotgun (WGS) entry which is preliminary data.</text>
</comment>
<evidence type="ECO:0000313" key="3">
    <source>
        <dbReference type="Proteomes" id="UP000298663"/>
    </source>
</evidence>
<reference evidence="2 3" key="1">
    <citation type="journal article" date="2015" name="Genome Biol.">
        <title>Comparative genomics of Steinernema reveals deeply conserved gene regulatory networks.</title>
        <authorList>
            <person name="Dillman A.R."/>
            <person name="Macchietto M."/>
            <person name="Porter C.F."/>
            <person name="Rogers A."/>
            <person name="Williams B."/>
            <person name="Antoshechkin I."/>
            <person name="Lee M.M."/>
            <person name="Goodwin Z."/>
            <person name="Lu X."/>
            <person name="Lewis E.E."/>
            <person name="Goodrich-Blair H."/>
            <person name="Stock S.P."/>
            <person name="Adams B.J."/>
            <person name="Sternberg P.W."/>
            <person name="Mortazavi A."/>
        </authorList>
    </citation>
    <scope>NUCLEOTIDE SEQUENCE [LARGE SCALE GENOMIC DNA]</scope>
    <source>
        <strain evidence="2 3">ALL</strain>
    </source>
</reference>
<proteinExistence type="predicted"/>